<protein>
    <recommendedName>
        <fullName evidence="1">MoeA N-terminal and linker domain-containing protein</fullName>
    </recommendedName>
</protein>
<dbReference type="PANTHER" id="PTHR10192">
    <property type="entry name" value="MOLYBDOPTERIN BIOSYNTHESIS PROTEIN"/>
    <property type="match status" value="1"/>
</dbReference>
<dbReference type="GO" id="GO:0061599">
    <property type="term" value="F:molybdopterin molybdotransferase activity"/>
    <property type="evidence" value="ECO:0007669"/>
    <property type="project" value="TreeGrafter"/>
</dbReference>
<feature type="domain" description="MoeA N-terminal and linker" evidence="1">
    <location>
        <begin position="8"/>
        <end position="47"/>
    </location>
</feature>
<organism evidence="2">
    <name type="scientific">marine metagenome</name>
    <dbReference type="NCBI Taxonomy" id="408172"/>
    <lineage>
        <taxon>unclassified sequences</taxon>
        <taxon>metagenomes</taxon>
        <taxon>ecological metagenomes</taxon>
    </lineage>
</organism>
<reference evidence="2" key="1">
    <citation type="submission" date="2018-05" db="EMBL/GenBank/DDBJ databases">
        <authorList>
            <person name="Lanie J.A."/>
            <person name="Ng W.-L."/>
            <person name="Kazmierczak K.M."/>
            <person name="Andrzejewski T.M."/>
            <person name="Davidsen T.M."/>
            <person name="Wayne K.J."/>
            <person name="Tettelin H."/>
            <person name="Glass J.I."/>
            <person name="Rusch D."/>
            <person name="Podicherti R."/>
            <person name="Tsui H.-C.T."/>
            <person name="Winkler M.E."/>
        </authorList>
    </citation>
    <scope>NUCLEOTIDE SEQUENCE</scope>
</reference>
<feature type="non-terminal residue" evidence="2">
    <location>
        <position position="48"/>
    </location>
</feature>
<dbReference type="GO" id="GO:0006777">
    <property type="term" value="P:Mo-molybdopterin cofactor biosynthetic process"/>
    <property type="evidence" value="ECO:0007669"/>
    <property type="project" value="TreeGrafter"/>
</dbReference>
<evidence type="ECO:0000259" key="1">
    <source>
        <dbReference type="Pfam" id="PF03453"/>
    </source>
</evidence>
<dbReference type="SUPFAM" id="SSF63882">
    <property type="entry name" value="MoeA N-terminal region -like"/>
    <property type="match status" value="1"/>
</dbReference>
<dbReference type="Gene3D" id="2.170.190.11">
    <property type="entry name" value="Molybdopterin biosynthesis moea protein, domain 3"/>
    <property type="match status" value="1"/>
</dbReference>
<dbReference type="InterPro" id="IPR038987">
    <property type="entry name" value="MoeA-like"/>
</dbReference>
<name>A0A382M924_9ZZZZ</name>
<dbReference type="PANTHER" id="PTHR10192:SF5">
    <property type="entry name" value="GEPHYRIN"/>
    <property type="match status" value="1"/>
</dbReference>
<accession>A0A382M924</accession>
<evidence type="ECO:0000313" key="2">
    <source>
        <dbReference type="EMBL" id="SVC44187.1"/>
    </source>
</evidence>
<dbReference type="InterPro" id="IPR005110">
    <property type="entry name" value="MoeA_linker/N"/>
</dbReference>
<dbReference type="Pfam" id="PF03453">
    <property type="entry name" value="MoeA_N"/>
    <property type="match status" value="1"/>
</dbReference>
<dbReference type="GO" id="GO:0005829">
    <property type="term" value="C:cytosol"/>
    <property type="evidence" value="ECO:0007669"/>
    <property type="project" value="TreeGrafter"/>
</dbReference>
<gene>
    <name evidence="2" type="ORF">METZ01_LOCUS297041</name>
</gene>
<dbReference type="InterPro" id="IPR036135">
    <property type="entry name" value="MoeA_linker/N_sf"/>
</dbReference>
<dbReference type="Gene3D" id="3.90.105.10">
    <property type="entry name" value="Molybdopterin biosynthesis moea protein, domain 2"/>
    <property type="match status" value="1"/>
</dbReference>
<dbReference type="EMBL" id="UINC01091430">
    <property type="protein sequence ID" value="SVC44187.1"/>
    <property type="molecule type" value="Genomic_DNA"/>
</dbReference>
<sequence>LDAIGATATETLALSDAAARVLAADISSPINLPAFDNSAMDGYAVRSV</sequence>
<dbReference type="AlphaFoldDB" id="A0A382M924"/>
<proteinExistence type="predicted"/>
<feature type="non-terminal residue" evidence="2">
    <location>
        <position position="1"/>
    </location>
</feature>